<dbReference type="SUPFAM" id="SSF51735">
    <property type="entry name" value="NAD(P)-binding Rossmann-fold domains"/>
    <property type="match status" value="1"/>
</dbReference>
<protein>
    <recommendedName>
        <fullName evidence="3">NAD(P)-binding domain-containing protein</fullName>
    </recommendedName>
</protein>
<dbReference type="Proteomes" id="UP001642720">
    <property type="component" value="Unassembled WGS sequence"/>
</dbReference>
<proteinExistence type="predicted"/>
<evidence type="ECO:0000313" key="1">
    <source>
        <dbReference type="EMBL" id="TFB05678.1"/>
    </source>
</evidence>
<evidence type="ECO:0000313" key="2">
    <source>
        <dbReference type="Proteomes" id="UP001642720"/>
    </source>
</evidence>
<dbReference type="InterPro" id="IPR036291">
    <property type="entry name" value="NAD(P)-bd_dom_sf"/>
</dbReference>
<keyword evidence="2" id="KW-1185">Reference proteome</keyword>
<dbReference type="PANTHER" id="PTHR14097">
    <property type="entry name" value="OXIDOREDUCTASE HTATIP2"/>
    <property type="match status" value="1"/>
</dbReference>
<dbReference type="GeneID" id="300573860"/>
<dbReference type="EMBL" id="PPTA01000002">
    <property type="protein sequence ID" value="TFB05678.1"/>
    <property type="molecule type" value="Genomic_DNA"/>
</dbReference>
<sequence length="245" mass="26463">MKLVVVGSSGFVGKEVVRQALANPAVTSVVGLSRRRTPVPESLEGSSDADKLASVVADDFLNYSDTVKQHLVNADACIWLMAVTPNKSASMPWDQVRKVCLDYTIHGLEELSQAPRKDTSKPLTFVYVSGANAERDPAKKPWLLGEYSVMRGEVEARVLDFAKHSNNAIEACIAKPGFIRDAENGSFLLNALQNVLSGVIRVPVVYLHDVAATLLAQATEGVEKETLESADIARIGGSKKQSAER</sequence>
<reference evidence="1 2" key="1">
    <citation type="submission" date="2018-01" db="EMBL/GenBank/DDBJ databases">
        <title>Genome characterization of the sugarcane-associated fungus Trichoderma ghanense CCMA-1212 and their application in lignocelulose bioconversion.</title>
        <authorList>
            <person name="Steindorff A.S."/>
            <person name="Mendes T.D."/>
            <person name="Vilela E.S.D."/>
            <person name="Rodrigues D.S."/>
            <person name="Formighieri E.F."/>
            <person name="Melo I.S."/>
            <person name="Favaro L.C.L."/>
        </authorList>
    </citation>
    <scope>NUCLEOTIDE SEQUENCE [LARGE SCALE GENOMIC DNA]</scope>
    <source>
        <strain evidence="1 2">CCMA-1212</strain>
    </source>
</reference>
<gene>
    <name evidence="1" type="ORF">CCMA1212_002006</name>
</gene>
<dbReference type="RefSeq" id="XP_073561879.1">
    <property type="nucleotide sequence ID" value="XM_073699410.1"/>
</dbReference>
<comment type="caution">
    <text evidence="1">The sequence shown here is derived from an EMBL/GenBank/DDBJ whole genome shotgun (WGS) entry which is preliminary data.</text>
</comment>
<dbReference type="PANTHER" id="PTHR14097:SF9">
    <property type="entry name" value="EPIMERASE, PUTATIVE (AFU_ORTHOLOGUE AFUA_8G07320)-RELATED"/>
    <property type="match status" value="1"/>
</dbReference>
<organism evidence="1 2">
    <name type="scientific">Trichoderma ghanense</name>
    <dbReference type="NCBI Taxonomy" id="65468"/>
    <lineage>
        <taxon>Eukaryota</taxon>
        <taxon>Fungi</taxon>
        <taxon>Dikarya</taxon>
        <taxon>Ascomycota</taxon>
        <taxon>Pezizomycotina</taxon>
        <taxon>Sordariomycetes</taxon>
        <taxon>Hypocreomycetidae</taxon>
        <taxon>Hypocreales</taxon>
        <taxon>Hypocreaceae</taxon>
        <taxon>Trichoderma</taxon>
    </lineage>
</organism>
<accession>A0ABY2HBP1</accession>
<dbReference type="Gene3D" id="3.40.50.720">
    <property type="entry name" value="NAD(P)-binding Rossmann-like Domain"/>
    <property type="match status" value="1"/>
</dbReference>
<name>A0ABY2HBP1_9HYPO</name>
<evidence type="ECO:0008006" key="3">
    <source>
        <dbReference type="Google" id="ProtNLM"/>
    </source>
</evidence>